<dbReference type="PANTHER" id="PTHR12890:SF0">
    <property type="entry name" value="PROTEIN-L-HISTIDINE N-PROS-METHYLTRANSFERASE"/>
    <property type="match status" value="1"/>
</dbReference>
<accession>C1MGK1</accession>
<dbReference type="AlphaFoldDB" id="C1MGK1"/>
<dbReference type="Gene3D" id="3.40.50.150">
    <property type="entry name" value="Vaccinia Virus protein VP39"/>
    <property type="match status" value="1"/>
</dbReference>
<gene>
    <name evidence="1" type="ORF">MICPUCDRAFT_49844</name>
</gene>
<organism evidence="2">
    <name type="scientific">Micromonas pusilla (strain CCMP1545)</name>
    <name type="common">Picoplanktonic green alga</name>
    <dbReference type="NCBI Taxonomy" id="564608"/>
    <lineage>
        <taxon>Eukaryota</taxon>
        <taxon>Viridiplantae</taxon>
        <taxon>Chlorophyta</taxon>
        <taxon>Mamiellophyceae</taxon>
        <taxon>Mamiellales</taxon>
        <taxon>Mamiellaceae</taxon>
        <taxon>Micromonas</taxon>
    </lineage>
</organism>
<keyword evidence="2" id="KW-1185">Reference proteome</keyword>
<dbReference type="STRING" id="564608.C1MGK1"/>
<reference evidence="1 2" key="1">
    <citation type="journal article" date="2009" name="Science">
        <title>Green evolution and dynamic adaptations revealed by genomes of the marine picoeukaryotes Micromonas.</title>
        <authorList>
            <person name="Worden A.Z."/>
            <person name="Lee J.H."/>
            <person name="Mock T."/>
            <person name="Rouze P."/>
            <person name="Simmons M.P."/>
            <person name="Aerts A.L."/>
            <person name="Allen A.E."/>
            <person name="Cuvelier M.L."/>
            <person name="Derelle E."/>
            <person name="Everett M.V."/>
            <person name="Foulon E."/>
            <person name="Grimwood J."/>
            <person name="Gundlach H."/>
            <person name="Henrissat B."/>
            <person name="Napoli C."/>
            <person name="McDonald S.M."/>
            <person name="Parker M.S."/>
            <person name="Rombauts S."/>
            <person name="Salamov A."/>
            <person name="Von Dassow P."/>
            <person name="Badger J.H."/>
            <person name="Coutinho P.M."/>
            <person name="Demir E."/>
            <person name="Dubchak I."/>
            <person name="Gentemann C."/>
            <person name="Eikrem W."/>
            <person name="Gready J.E."/>
            <person name="John U."/>
            <person name="Lanier W."/>
            <person name="Lindquist E.A."/>
            <person name="Lucas S."/>
            <person name="Mayer K.F."/>
            <person name="Moreau H."/>
            <person name="Not F."/>
            <person name="Otillar R."/>
            <person name="Panaud O."/>
            <person name="Pangilinan J."/>
            <person name="Paulsen I."/>
            <person name="Piegu B."/>
            <person name="Poliakov A."/>
            <person name="Robbens S."/>
            <person name="Schmutz J."/>
            <person name="Toulza E."/>
            <person name="Wyss T."/>
            <person name="Zelensky A."/>
            <person name="Zhou K."/>
            <person name="Armbrust E.V."/>
            <person name="Bhattacharya D."/>
            <person name="Goodenough U.W."/>
            <person name="Van de Peer Y."/>
            <person name="Grigoriev I.V."/>
        </authorList>
    </citation>
    <scope>NUCLEOTIDE SEQUENCE [LARGE SCALE GENOMIC DNA]</scope>
    <source>
        <strain evidence="1 2">CCMP1545</strain>
    </source>
</reference>
<dbReference type="GeneID" id="9680559"/>
<dbReference type="Proteomes" id="UP000001876">
    <property type="component" value="Unassembled WGS sequence"/>
</dbReference>
<name>C1MGK1_MICPC</name>
<dbReference type="OMA" id="PYMHYVE"/>
<dbReference type="InterPro" id="IPR029063">
    <property type="entry name" value="SAM-dependent_MTases_sf"/>
</dbReference>
<dbReference type="SUPFAM" id="SSF53335">
    <property type="entry name" value="S-adenosyl-L-methionine-dependent methyltransferases"/>
    <property type="match status" value="1"/>
</dbReference>
<dbReference type="EMBL" id="GG663735">
    <property type="protein sequence ID" value="EEH60587.1"/>
    <property type="molecule type" value="Genomic_DNA"/>
</dbReference>
<dbReference type="eggNOG" id="KOG3987">
    <property type="taxonomic scope" value="Eukaryota"/>
</dbReference>
<sequence length="336" mass="35963">MELVRSWLGVPADGAVETLSVMCAHCNAKLTPTQLDYDCVRARLPDELNRAFAPLERDDATNAFLMRSSRRPYVVNWGASVACSYLRKRMSLTDANAILGRGKMHVLSRAHVEDLLGRKRASNGGGGGDAGCGGGGGGGGVLLDVGAGEGEVTEKLRDGGCFDAVVATEVSPPMVKRLKDKRFDCVIGAADVSGVFDAARNENVKRLSPDGFDAIALLNVLDRCDTPFTLLSQLRGMLRPGVGRLLLAVVIPFRPFVEDGNSNRPPRERLPLPSDGGWEDGVSKLWSLVLKPAGFKIERLARVPYISEGDQKHGAYVLDDAIFVLSPASGDDDDAS</sequence>
<dbReference type="KEGG" id="mpp:MICPUCDRAFT_49844"/>
<dbReference type="OrthoDB" id="199041at2759"/>
<dbReference type="GO" id="GO:0106370">
    <property type="term" value="F:protein-L-histidine N-pros-methyltransferase activity"/>
    <property type="evidence" value="ECO:0007669"/>
    <property type="project" value="InterPro"/>
</dbReference>
<dbReference type="PANTHER" id="PTHR12890">
    <property type="entry name" value="DREV PROTEIN"/>
    <property type="match status" value="1"/>
</dbReference>
<dbReference type="RefSeq" id="XP_003055335.1">
    <property type="nucleotide sequence ID" value="XM_003055289.1"/>
</dbReference>
<protein>
    <submittedName>
        <fullName evidence="1">Predicted protein</fullName>
    </submittedName>
</protein>
<dbReference type="Pfam" id="PF05219">
    <property type="entry name" value="DREV"/>
    <property type="match status" value="1"/>
</dbReference>
<proteinExistence type="predicted"/>
<evidence type="ECO:0000313" key="2">
    <source>
        <dbReference type="Proteomes" id="UP000001876"/>
    </source>
</evidence>
<dbReference type="InterPro" id="IPR007884">
    <property type="entry name" value="METL9"/>
</dbReference>
<evidence type="ECO:0000313" key="1">
    <source>
        <dbReference type="EMBL" id="EEH60587.1"/>
    </source>
</evidence>
<dbReference type="CDD" id="cd02440">
    <property type="entry name" value="AdoMet_MTases"/>
    <property type="match status" value="1"/>
</dbReference>